<dbReference type="Proteomes" id="UP000239406">
    <property type="component" value="Unassembled WGS sequence"/>
</dbReference>
<keyword evidence="7" id="KW-1185">Reference proteome</keyword>
<dbReference type="Pfam" id="PF12833">
    <property type="entry name" value="HTH_18"/>
    <property type="match status" value="1"/>
</dbReference>
<sequence length="229" mass="24273">MSTPALSLRRYGHSKGSHAHAHVQVLWGWQGALDLEVGGRGLRVRRGDAVVIAPGERHDFWSAAGSACLVLDCAADQHPALAALAGRALALDAPAQHLLHFLAAQPALPEAWQAPAAAMLLAALPAAPQALPRTTARRIDWEAIDAWIDAHLGAPIAVAQLAALACLSPSQFAARCVEAHGLAPIAYVRRRRLALARRLRAAGWPVQRIAERCGYRSPSALTAALRRAG</sequence>
<dbReference type="Proteomes" id="UP000294772">
    <property type="component" value="Unassembled WGS sequence"/>
</dbReference>
<dbReference type="InterPro" id="IPR018060">
    <property type="entry name" value="HTH_AraC"/>
</dbReference>
<organism evidence="5 7">
    <name type="scientific">Caldimonas thermodepolymerans</name>
    <dbReference type="NCBI Taxonomy" id="215580"/>
    <lineage>
        <taxon>Bacteria</taxon>
        <taxon>Pseudomonadati</taxon>
        <taxon>Pseudomonadota</taxon>
        <taxon>Betaproteobacteria</taxon>
        <taxon>Burkholderiales</taxon>
        <taxon>Sphaerotilaceae</taxon>
        <taxon>Caldimonas</taxon>
    </lineage>
</organism>
<evidence type="ECO:0000256" key="2">
    <source>
        <dbReference type="ARBA" id="ARBA00023125"/>
    </source>
</evidence>
<dbReference type="Gene3D" id="1.10.10.60">
    <property type="entry name" value="Homeodomain-like"/>
    <property type="match status" value="1"/>
</dbReference>
<name>A0A2S5T5I9_9BURK</name>
<comment type="caution">
    <text evidence="5">The sequence shown here is derived from an EMBL/GenBank/DDBJ whole genome shotgun (WGS) entry which is preliminary data.</text>
</comment>
<dbReference type="EMBL" id="PSNY01000007">
    <property type="protein sequence ID" value="PPE70216.1"/>
    <property type="molecule type" value="Genomic_DNA"/>
</dbReference>
<evidence type="ECO:0000256" key="1">
    <source>
        <dbReference type="ARBA" id="ARBA00023015"/>
    </source>
</evidence>
<dbReference type="SUPFAM" id="SSF51182">
    <property type="entry name" value="RmlC-like cupins"/>
    <property type="match status" value="1"/>
</dbReference>
<dbReference type="SMART" id="SM00342">
    <property type="entry name" value="HTH_ARAC"/>
    <property type="match status" value="1"/>
</dbReference>
<dbReference type="RefSeq" id="WP_104357191.1">
    <property type="nucleotide sequence ID" value="NZ_CALFFA010000006.1"/>
</dbReference>
<protein>
    <submittedName>
        <fullName evidence="5">AraC family transcriptional regulator</fullName>
    </submittedName>
</protein>
<dbReference type="PANTHER" id="PTHR46796">
    <property type="entry name" value="HTH-TYPE TRANSCRIPTIONAL ACTIVATOR RHAS-RELATED"/>
    <property type="match status" value="1"/>
</dbReference>
<reference evidence="5 7" key="1">
    <citation type="submission" date="2018-02" db="EMBL/GenBank/DDBJ databases">
        <title>Reclassifiation of [Polyangium] brachysporum DSM 7029 as Guopingzhaonella breviflexa gen. nov., sp. nov., a member of the family Comamonadaceae.</title>
        <authorList>
            <person name="Tang B."/>
        </authorList>
    </citation>
    <scope>NUCLEOTIDE SEQUENCE [LARGE SCALE GENOMIC DNA]</scope>
    <source>
        <strain evidence="5 7">DSM 15344</strain>
    </source>
</reference>
<dbReference type="GO" id="GO:0003700">
    <property type="term" value="F:DNA-binding transcription factor activity"/>
    <property type="evidence" value="ECO:0007669"/>
    <property type="project" value="InterPro"/>
</dbReference>
<dbReference type="Pfam" id="PF07883">
    <property type="entry name" value="Cupin_2"/>
    <property type="match status" value="1"/>
</dbReference>
<dbReference type="EMBL" id="SLXF01000003">
    <property type="protein sequence ID" value="TCP08126.1"/>
    <property type="molecule type" value="Genomic_DNA"/>
</dbReference>
<keyword evidence="1" id="KW-0805">Transcription regulation</keyword>
<evidence type="ECO:0000259" key="4">
    <source>
        <dbReference type="PROSITE" id="PS01124"/>
    </source>
</evidence>
<dbReference type="InterPro" id="IPR013096">
    <property type="entry name" value="Cupin_2"/>
</dbReference>
<proteinExistence type="predicted"/>
<dbReference type="InterPro" id="IPR011051">
    <property type="entry name" value="RmlC_Cupin_sf"/>
</dbReference>
<evidence type="ECO:0000256" key="3">
    <source>
        <dbReference type="ARBA" id="ARBA00023163"/>
    </source>
</evidence>
<evidence type="ECO:0000313" key="7">
    <source>
        <dbReference type="Proteomes" id="UP000239406"/>
    </source>
</evidence>
<gene>
    <name evidence="5" type="ORF">C1702_08135</name>
    <name evidence="6" type="ORF">EV676_103159</name>
</gene>
<dbReference type="PROSITE" id="PS01124">
    <property type="entry name" value="HTH_ARAC_FAMILY_2"/>
    <property type="match status" value="1"/>
</dbReference>
<dbReference type="Gene3D" id="2.60.120.10">
    <property type="entry name" value="Jelly Rolls"/>
    <property type="match status" value="1"/>
</dbReference>
<dbReference type="OrthoDB" id="8811403at2"/>
<evidence type="ECO:0000313" key="8">
    <source>
        <dbReference type="Proteomes" id="UP000294772"/>
    </source>
</evidence>
<dbReference type="GO" id="GO:0043565">
    <property type="term" value="F:sequence-specific DNA binding"/>
    <property type="evidence" value="ECO:0007669"/>
    <property type="project" value="InterPro"/>
</dbReference>
<evidence type="ECO:0000313" key="6">
    <source>
        <dbReference type="EMBL" id="TCP08126.1"/>
    </source>
</evidence>
<dbReference type="AlphaFoldDB" id="A0A2S5T5I9"/>
<reference evidence="6 8" key="2">
    <citation type="submission" date="2019-03" db="EMBL/GenBank/DDBJ databases">
        <title>Genomic Encyclopedia of Type Strains, Phase IV (KMG-IV): sequencing the most valuable type-strain genomes for metagenomic binning, comparative biology and taxonomic classification.</title>
        <authorList>
            <person name="Goeker M."/>
        </authorList>
    </citation>
    <scope>NUCLEOTIDE SEQUENCE [LARGE SCALE GENOMIC DNA]</scope>
    <source>
        <strain evidence="6 8">DSM 15264</strain>
    </source>
</reference>
<feature type="domain" description="HTH araC/xylS-type" evidence="4">
    <location>
        <begin position="142"/>
        <end position="229"/>
    </location>
</feature>
<keyword evidence="2" id="KW-0238">DNA-binding</keyword>
<dbReference type="InterPro" id="IPR050204">
    <property type="entry name" value="AraC_XylS_family_regulators"/>
</dbReference>
<dbReference type="PANTHER" id="PTHR46796:SF10">
    <property type="entry name" value="TRANSCRIPTIONAL ACTIVATOR FEAR"/>
    <property type="match status" value="1"/>
</dbReference>
<dbReference type="InterPro" id="IPR014710">
    <property type="entry name" value="RmlC-like_jellyroll"/>
</dbReference>
<accession>A0A2S5T5I9</accession>
<keyword evidence="3" id="KW-0804">Transcription</keyword>
<evidence type="ECO:0000313" key="5">
    <source>
        <dbReference type="EMBL" id="PPE70216.1"/>
    </source>
</evidence>